<dbReference type="KEGG" id="hni:W911_15910"/>
<sequence>MTTQPTLPKYVHLKVHSSYSLLEGALPIGTLAKLAEKAGMPALGLTDTNNLFGALEFSEKLSGAGIQPIVGCALDTDFADAGAEQNGMPRLGQNAPPVRPAGGLALFASSETGYANLIKLASQAFMLPDPADPTHIRFDELETHHAGLVVLTGGPEGPIGRALAAGQSDLARTRLERLHRIFGDRLYVELQRHGLKSEEEIERELIALAYELGLPLVATNEVYFAKTDDYEAHDALICIAEGRMVVEDDRRRVTPEHYFKSADDMAKLFADIPEALDNTVEIARRCAYRPLKRKPILPRFVTATDGMSDEDMLAEEAAELKRQAEEGLAARLAANPLAEGFTREDYEKRLAFELDVIARMKFPGYFLIVADFIKWSKSNGVPVGPGRGSGAGSLVAWSLTITDLDPLRFGLLFERFLNPERVSMPDFDIDFCQERRDRTIRYVQEKYGKDRVAQIITHGKLQARAVLRDVGRVLQMPYGQVDRLCKLVPNNPANPVTLPEAIDGEPKLQEERDADPMVARLLEVAQKLEGLYRHASTHAAGMVIGDRPLDELVPLYRDPKSNMPVTQFNWKMVEAAGLVKFDFLGLKTLTVLTKAIELVKRGRGIDIDLLSLPFDDKKSYELLAKADTAGVFQLESTGMRESLKRLKPDRFEDIIAMVALYRPGPMDNIPTYINRKHGEEPVDCLHPMLEGILRETYGVIIYQEQVMQIAQVMAGYSLGEADLLRRAMGKKDKNEMAKQQAGFVAGAVKNGVKKEDAAYIFELVDKFAGYGFNKSHAAAYALVSYHTAYMKANFREEFIAASMTLDAGNTDKLAMFAAEARKSGIRVLPPCVNASAVEFLAEPPKKEGEHGAIRYALAALKNIGEAAVETIVESRNAKGPYASLADFASRINTKAVNKRALETLAAGGAFDALEPNRALVYANADQMMREAGLKADDEQTGQINLLGDMESSAASVVLKLKPAEGWTPMEKLQKEFDAIGFYLSGHPLDQYQRVLKKLGVTRYVDFEAATARGASAGRLAGIVISARERRSQKGNKFAFAMFSDSSGQFEAVIFSDTLAQARDLLNSGTAVLVGVEGERDGDTLKLRVQSVEALDAAAGMVEQGLRITLDPAAIASRRARIADIKAHLKPGPDGRKGGEVLFVLPLLDRGRTIEIPVPGRYDVSPRVAGRLSTLPGVVEITET</sequence>
<keyword evidence="6" id="KW-0808">Transferase</keyword>
<dbReference type="InterPro" id="IPR041931">
    <property type="entry name" value="DNA_pol3_alpha_thumb_dom"/>
</dbReference>
<dbReference type="NCBIfam" id="TIGR00594">
    <property type="entry name" value="polc"/>
    <property type="match status" value="1"/>
</dbReference>
<dbReference type="InterPro" id="IPR040982">
    <property type="entry name" value="DNA_pol3_finger"/>
</dbReference>
<dbReference type="Pfam" id="PF14579">
    <property type="entry name" value="HHH_6"/>
    <property type="match status" value="1"/>
</dbReference>
<dbReference type="PANTHER" id="PTHR32294:SF0">
    <property type="entry name" value="DNA POLYMERASE III SUBUNIT ALPHA"/>
    <property type="match status" value="1"/>
</dbReference>
<dbReference type="GO" id="GO:0003887">
    <property type="term" value="F:DNA-directed DNA polymerase activity"/>
    <property type="evidence" value="ECO:0007669"/>
    <property type="project" value="UniProtKB-KW"/>
</dbReference>
<comment type="subcellular location">
    <subcellularLocation>
        <location evidence="1">Cytoplasm</location>
    </subcellularLocation>
</comment>
<gene>
    <name evidence="14" type="ORF">W911_15910</name>
</gene>
<dbReference type="Gene3D" id="1.10.10.1600">
    <property type="entry name" value="Bacterial DNA polymerase III alpha subunit, thumb domain"/>
    <property type="match status" value="1"/>
</dbReference>
<evidence type="ECO:0000256" key="10">
    <source>
        <dbReference type="ARBA" id="ARBA00025611"/>
    </source>
</evidence>
<dbReference type="SMART" id="SM00481">
    <property type="entry name" value="POLIIIAc"/>
    <property type="match status" value="1"/>
</dbReference>
<dbReference type="STRING" id="1029756.W911_15910"/>
<evidence type="ECO:0000256" key="12">
    <source>
        <dbReference type="ARBA" id="ARBA00049244"/>
    </source>
</evidence>
<dbReference type="AlphaFoldDB" id="V5SGC3"/>
<evidence type="ECO:0000313" key="14">
    <source>
        <dbReference type="EMBL" id="AHB49552.1"/>
    </source>
</evidence>
<evidence type="ECO:0000256" key="8">
    <source>
        <dbReference type="ARBA" id="ARBA00022705"/>
    </source>
</evidence>
<dbReference type="PANTHER" id="PTHR32294">
    <property type="entry name" value="DNA POLYMERASE III SUBUNIT ALPHA"/>
    <property type="match status" value="1"/>
</dbReference>
<dbReference type="GO" id="GO:0006260">
    <property type="term" value="P:DNA replication"/>
    <property type="evidence" value="ECO:0007669"/>
    <property type="project" value="UniProtKB-KW"/>
</dbReference>
<dbReference type="GO" id="GO:0005737">
    <property type="term" value="C:cytoplasm"/>
    <property type="evidence" value="ECO:0007669"/>
    <property type="project" value="UniProtKB-SubCell"/>
</dbReference>
<dbReference type="Gene3D" id="1.10.150.870">
    <property type="match status" value="1"/>
</dbReference>
<evidence type="ECO:0000313" key="15">
    <source>
        <dbReference type="Proteomes" id="UP000018542"/>
    </source>
</evidence>
<keyword evidence="5" id="KW-0963">Cytoplasm</keyword>
<comment type="function">
    <text evidence="10">DNA polymerase III is a complex, multichain enzyme responsible for most of the replicative synthesis in bacteria. This DNA polymerase also exhibits 3' to 5' exonuclease activity. The alpha chain is the DNA polymerase.</text>
</comment>
<dbReference type="InterPro" id="IPR011708">
    <property type="entry name" value="DNA_pol3_alpha_NTPase_dom"/>
</dbReference>
<dbReference type="EMBL" id="CP006912">
    <property type="protein sequence ID" value="AHB49552.1"/>
    <property type="molecule type" value="Genomic_DNA"/>
</dbReference>
<dbReference type="InterPro" id="IPR029460">
    <property type="entry name" value="DNAPol_HHH"/>
</dbReference>
<dbReference type="SUPFAM" id="SSF89550">
    <property type="entry name" value="PHP domain-like"/>
    <property type="match status" value="1"/>
</dbReference>
<dbReference type="Proteomes" id="UP000018542">
    <property type="component" value="Chromosome"/>
</dbReference>
<dbReference type="Pfam" id="PF17657">
    <property type="entry name" value="DNA_pol3_finger"/>
    <property type="match status" value="1"/>
</dbReference>
<dbReference type="InterPro" id="IPR016195">
    <property type="entry name" value="Pol/histidinol_Pase-like"/>
</dbReference>
<dbReference type="InterPro" id="IPR049821">
    <property type="entry name" value="PolIIIA_DnaE1_PHP"/>
</dbReference>
<dbReference type="Pfam" id="PF07733">
    <property type="entry name" value="DNA_pol3_alpha"/>
    <property type="match status" value="1"/>
</dbReference>
<evidence type="ECO:0000256" key="7">
    <source>
        <dbReference type="ARBA" id="ARBA00022695"/>
    </source>
</evidence>
<dbReference type="OrthoDB" id="9803237at2"/>
<dbReference type="RefSeq" id="WP_023788483.1">
    <property type="nucleotide sequence ID" value="NC_022997.1"/>
</dbReference>
<comment type="catalytic activity">
    <reaction evidence="12">
        <text>DNA(n) + a 2'-deoxyribonucleoside 5'-triphosphate = DNA(n+1) + diphosphate</text>
        <dbReference type="Rhea" id="RHEA:22508"/>
        <dbReference type="Rhea" id="RHEA-COMP:17339"/>
        <dbReference type="Rhea" id="RHEA-COMP:17340"/>
        <dbReference type="ChEBI" id="CHEBI:33019"/>
        <dbReference type="ChEBI" id="CHEBI:61560"/>
        <dbReference type="ChEBI" id="CHEBI:173112"/>
        <dbReference type="EC" id="2.7.7.7"/>
    </reaction>
</comment>
<keyword evidence="7" id="KW-0548">Nucleotidyltransferase</keyword>
<proteinExistence type="inferred from homology"/>
<evidence type="ECO:0000256" key="1">
    <source>
        <dbReference type="ARBA" id="ARBA00004496"/>
    </source>
</evidence>
<evidence type="ECO:0000256" key="5">
    <source>
        <dbReference type="ARBA" id="ARBA00022490"/>
    </source>
</evidence>
<evidence type="ECO:0000256" key="9">
    <source>
        <dbReference type="ARBA" id="ARBA00022932"/>
    </source>
</evidence>
<evidence type="ECO:0000259" key="13">
    <source>
        <dbReference type="SMART" id="SM00481"/>
    </source>
</evidence>
<keyword evidence="15" id="KW-1185">Reference proteome</keyword>
<feature type="domain" description="Polymerase/histidinol phosphatase N-terminal" evidence="13">
    <location>
        <begin position="11"/>
        <end position="78"/>
    </location>
</feature>
<dbReference type="PATRIC" id="fig|1029756.8.peg.3315"/>
<dbReference type="SUPFAM" id="SSF160975">
    <property type="entry name" value="AF1531-like"/>
    <property type="match status" value="1"/>
</dbReference>
<name>V5SGC3_9HYPH</name>
<comment type="subunit">
    <text evidence="11">DNA polymerase III contains a core (composed of alpha, epsilon and theta chains) that associates with a tau subunit. This core dimerizes to form the POLIII' complex. PolIII' associates with the gamma complex (composed of gamma, delta, delta', psi and chi chains) and with the beta chain to form the complete DNA polymerase III complex.</text>
</comment>
<dbReference type="CDD" id="cd04485">
    <property type="entry name" value="DnaE_OBF"/>
    <property type="match status" value="1"/>
</dbReference>
<dbReference type="CDD" id="cd07433">
    <property type="entry name" value="PHP_PolIIIA_DnaE1"/>
    <property type="match status" value="1"/>
</dbReference>
<accession>V5SGC3</accession>
<dbReference type="GO" id="GO:0003676">
    <property type="term" value="F:nucleic acid binding"/>
    <property type="evidence" value="ECO:0007669"/>
    <property type="project" value="InterPro"/>
</dbReference>
<comment type="similarity">
    <text evidence="2">Belongs to the DNA polymerase type-C family. DnaE subfamily.</text>
</comment>
<dbReference type="EC" id="2.7.7.7" evidence="3"/>
<dbReference type="InterPro" id="IPR003141">
    <property type="entry name" value="Pol/His_phosphatase_N"/>
</dbReference>
<dbReference type="InterPro" id="IPR004013">
    <property type="entry name" value="PHP_dom"/>
</dbReference>
<evidence type="ECO:0000256" key="2">
    <source>
        <dbReference type="ARBA" id="ARBA00009496"/>
    </source>
</evidence>
<dbReference type="Gene3D" id="3.20.20.140">
    <property type="entry name" value="Metal-dependent hydrolases"/>
    <property type="match status" value="1"/>
</dbReference>
<dbReference type="GO" id="GO:0008408">
    <property type="term" value="F:3'-5' exonuclease activity"/>
    <property type="evidence" value="ECO:0007669"/>
    <property type="project" value="InterPro"/>
</dbReference>
<evidence type="ECO:0000256" key="11">
    <source>
        <dbReference type="ARBA" id="ARBA00026073"/>
    </source>
</evidence>
<dbReference type="InterPro" id="IPR004805">
    <property type="entry name" value="DnaE2/DnaE/PolC"/>
</dbReference>
<evidence type="ECO:0000256" key="6">
    <source>
        <dbReference type="ARBA" id="ARBA00022679"/>
    </source>
</evidence>
<keyword evidence="8" id="KW-0235">DNA replication</keyword>
<dbReference type="NCBIfam" id="NF004226">
    <property type="entry name" value="PRK05673.1"/>
    <property type="match status" value="1"/>
</dbReference>
<protein>
    <recommendedName>
        <fullName evidence="4">DNA polymerase III subunit alpha</fullName>
        <ecNumber evidence="3">2.7.7.7</ecNumber>
    </recommendedName>
</protein>
<reference evidence="14 15" key="1">
    <citation type="journal article" date="2014" name="Genome Announc.">
        <title>Complete Genome Sequence of Hyphomicrobium nitrativorans Strain NL23, a Denitrifying Bacterium Isolated from Biofilm of a Methanol-Fed Denitrification System Treating Seawater at the Montreal Biodome.</title>
        <authorList>
            <person name="Martineau C."/>
            <person name="Villeneuve C."/>
            <person name="Mauffrey F."/>
            <person name="Villemur R."/>
        </authorList>
    </citation>
    <scope>NUCLEOTIDE SEQUENCE [LARGE SCALE GENOMIC DNA]</scope>
    <source>
        <strain evidence="14">NL23</strain>
    </source>
</reference>
<evidence type="ECO:0000256" key="4">
    <source>
        <dbReference type="ARBA" id="ARBA00019114"/>
    </source>
</evidence>
<evidence type="ECO:0000256" key="3">
    <source>
        <dbReference type="ARBA" id="ARBA00012417"/>
    </source>
</evidence>
<keyword evidence="9" id="KW-0239">DNA-directed DNA polymerase</keyword>
<dbReference type="Pfam" id="PF02811">
    <property type="entry name" value="PHP"/>
    <property type="match status" value="1"/>
</dbReference>
<dbReference type="HOGENOM" id="CLU_001600_0_0_5"/>
<organism evidence="14 15">
    <name type="scientific">Hyphomicrobium nitrativorans NL23</name>
    <dbReference type="NCBI Taxonomy" id="1029756"/>
    <lineage>
        <taxon>Bacteria</taxon>
        <taxon>Pseudomonadati</taxon>
        <taxon>Pseudomonadota</taxon>
        <taxon>Alphaproteobacteria</taxon>
        <taxon>Hyphomicrobiales</taxon>
        <taxon>Hyphomicrobiaceae</taxon>
        <taxon>Hyphomicrobium</taxon>
    </lineage>
</organism>